<accession>A0A371GNS1</accession>
<evidence type="ECO:0000259" key="1">
    <source>
        <dbReference type="PROSITE" id="PS50994"/>
    </source>
</evidence>
<keyword evidence="3" id="KW-1185">Reference proteome</keyword>
<organism evidence="2 3">
    <name type="scientific">Mucuna pruriens</name>
    <name type="common">Velvet bean</name>
    <name type="synonym">Dolichos pruriens</name>
    <dbReference type="NCBI Taxonomy" id="157652"/>
    <lineage>
        <taxon>Eukaryota</taxon>
        <taxon>Viridiplantae</taxon>
        <taxon>Streptophyta</taxon>
        <taxon>Embryophyta</taxon>
        <taxon>Tracheophyta</taxon>
        <taxon>Spermatophyta</taxon>
        <taxon>Magnoliopsida</taxon>
        <taxon>eudicotyledons</taxon>
        <taxon>Gunneridae</taxon>
        <taxon>Pentapetalae</taxon>
        <taxon>rosids</taxon>
        <taxon>fabids</taxon>
        <taxon>Fabales</taxon>
        <taxon>Fabaceae</taxon>
        <taxon>Papilionoideae</taxon>
        <taxon>50 kb inversion clade</taxon>
        <taxon>NPAAA clade</taxon>
        <taxon>indigoferoid/millettioid clade</taxon>
        <taxon>Phaseoleae</taxon>
        <taxon>Mucuna</taxon>
    </lineage>
</organism>
<dbReference type="InterPro" id="IPR036397">
    <property type="entry name" value="RNaseH_sf"/>
</dbReference>
<dbReference type="OrthoDB" id="1716327at2759"/>
<dbReference type="PANTHER" id="PTHR42648">
    <property type="entry name" value="TRANSPOSASE, PUTATIVE-RELATED"/>
    <property type="match status" value="1"/>
</dbReference>
<feature type="domain" description="Integrase catalytic" evidence="1">
    <location>
        <begin position="60"/>
        <end position="256"/>
    </location>
</feature>
<dbReference type="InterPro" id="IPR012337">
    <property type="entry name" value="RNaseH-like_sf"/>
</dbReference>
<dbReference type="STRING" id="157652.A0A371GNS1"/>
<dbReference type="Gene3D" id="3.30.420.10">
    <property type="entry name" value="Ribonuclease H-like superfamily/Ribonuclease H"/>
    <property type="match status" value="1"/>
</dbReference>
<comment type="caution">
    <text evidence="2">The sequence shown here is derived from an EMBL/GenBank/DDBJ whole genome shotgun (WGS) entry which is preliminary data.</text>
</comment>
<dbReference type="SUPFAM" id="SSF53098">
    <property type="entry name" value="Ribonuclease H-like"/>
    <property type="match status" value="1"/>
</dbReference>
<sequence length="344" mass="41037">MWKHKRGSRWKNNSNKHTKEIKDKTQVVCYEFKKPGQFISECPNLEKVLATHDKRKSMFQDLRPKKEVRLPLKKLGHASLRLISKLKKHNLMRGLSSLVYKVDLLCDYYVMPIKRKNKLETWVMFLTHKDESFKVFSIFYKCIQNEKGINIISIISDHGEEFENENFQQFCEEHGVHYNFSYPITPQHNGVVERKNRFLQEMTRTIIYIRPILKKTLYNSRTLKVEESIHVKFNDSKHDKELLELIEPFVELNIEDSYTVSKESLLDDEPKIDKVETSSRNWQMKTYHHEQQILGNIKDRVKTQLAFKDQAQMALLSKFEPKNVEEALLDDRWILAMQEELNQF</sequence>
<dbReference type="InterPro" id="IPR039537">
    <property type="entry name" value="Retrotran_Ty1/copia-like"/>
</dbReference>
<dbReference type="InterPro" id="IPR001584">
    <property type="entry name" value="Integrase_cat-core"/>
</dbReference>
<protein>
    <recommendedName>
        <fullName evidence="1">Integrase catalytic domain-containing protein</fullName>
    </recommendedName>
</protein>
<dbReference type="EMBL" id="QJKJ01004939">
    <property type="protein sequence ID" value="RDX92144.1"/>
    <property type="molecule type" value="Genomic_DNA"/>
</dbReference>
<gene>
    <name evidence="2" type="ORF">CR513_25763</name>
</gene>
<dbReference type="PANTHER" id="PTHR42648:SF21">
    <property type="entry name" value="CYSTEINE-RICH RLK (RECEPTOR-LIKE PROTEIN KINASE) 8"/>
    <property type="match status" value="1"/>
</dbReference>
<proteinExistence type="predicted"/>
<dbReference type="PROSITE" id="PS50994">
    <property type="entry name" value="INTEGRASE"/>
    <property type="match status" value="1"/>
</dbReference>
<evidence type="ECO:0000313" key="3">
    <source>
        <dbReference type="Proteomes" id="UP000257109"/>
    </source>
</evidence>
<dbReference type="GO" id="GO:0015074">
    <property type="term" value="P:DNA integration"/>
    <property type="evidence" value="ECO:0007669"/>
    <property type="project" value="InterPro"/>
</dbReference>
<dbReference type="AlphaFoldDB" id="A0A371GNS1"/>
<evidence type="ECO:0000313" key="2">
    <source>
        <dbReference type="EMBL" id="RDX92144.1"/>
    </source>
</evidence>
<feature type="non-terminal residue" evidence="2">
    <location>
        <position position="1"/>
    </location>
</feature>
<dbReference type="Proteomes" id="UP000257109">
    <property type="component" value="Unassembled WGS sequence"/>
</dbReference>
<dbReference type="GO" id="GO:0003676">
    <property type="term" value="F:nucleic acid binding"/>
    <property type="evidence" value="ECO:0007669"/>
    <property type="project" value="InterPro"/>
</dbReference>
<reference evidence="2" key="1">
    <citation type="submission" date="2018-05" db="EMBL/GenBank/DDBJ databases">
        <title>Draft genome of Mucuna pruriens seed.</title>
        <authorList>
            <person name="Nnadi N.E."/>
            <person name="Vos R."/>
            <person name="Hasami M.H."/>
            <person name="Devisetty U.K."/>
            <person name="Aguiy J.C."/>
        </authorList>
    </citation>
    <scope>NUCLEOTIDE SEQUENCE [LARGE SCALE GENOMIC DNA]</scope>
    <source>
        <strain evidence="2">JCA_2017</strain>
    </source>
</reference>
<name>A0A371GNS1_MUCPR</name>